<dbReference type="PATRIC" id="fig|1107881.3.peg.2325"/>
<evidence type="ECO:0000313" key="2">
    <source>
        <dbReference type="Proteomes" id="UP000004038"/>
    </source>
</evidence>
<sequence length="42" mass="4938">MILFPIPDRMTNPDGCEASFEHFARDDLVGLKMDFKRPRQKN</sequence>
<protein>
    <submittedName>
        <fullName evidence="1">Uncharacterized protein</fullName>
    </submittedName>
</protein>
<organism evidence="1 2">
    <name type="scientific">Sinorhizobium meliloti CCNWSX0020</name>
    <dbReference type="NCBI Taxonomy" id="1107881"/>
    <lineage>
        <taxon>Bacteria</taxon>
        <taxon>Pseudomonadati</taxon>
        <taxon>Pseudomonadota</taxon>
        <taxon>Alphaproteobacteria</taxon>
        <taxon>Hyphomicrobiales</taxon>
        <taxon>Rhizobiaceae</taxon>
        <taxon>Sinorhizobium/Ensifer group</taxon>
        <taxon>Sinorhizobium</taxon>
    </lineage>
</organism>
<name>H0FYL1_RHIML</name>
<reference evidence="1 2" key="1">
    <citation type="journal article" date="2012" name="J. Bacteriol.">
        <title>Draft Genome Sequence of Sinorhizobium meliloti CCNWSX0020, a Nitrogen-Fixing Symbiont with Copper Tolerance Capability Isolated from Lead-Zinc Mine Tailings.</title>
        <authorList>
            <person name="Li Z."/>
            <person name="Ma Z."/>
            <person name="Hao X."/>
            <person name="Wei G."/>
        </authorList>
    </citation>
    <scope>NUCLEOTIDE SEQUENCE [LARGE SCALE GENOMIC DNA]</scope>
    <source>
        <strain evidence="1 2">CCNWSX0020</strain>
    </source>
</reference>
<dbReference type="EMBL" id="AGVV01000017">
    <property type="protein sequence ID" value="EHK77888.1"/>
    <property type="molecule type" value="Genomic_DNA"/>
</dbReference>
<proteinExistence type="predicted"/>
<gene>
    <name evidence="1" type="ORF">SM0020_11475</name>
</gene>
<accession>H0FYL1</accession>
<evidence type="ECO:0000313" key="1">
    <source>
        <dbReference type="EMBL" id="EHK77888.1"/>
    </source>
</evidence>
<dbReference type="AlphaFoldDB" id="H0FYL1"/>
<dbReference type="Proteomes" id="UP000004038">
    <property type="component" value="Unassembled WGS sequence"/>
</dbReference>